<feature type="transmembrane region" description="Helical" evidence="2">
    <location>
        <begin position="100"/>
        <end position="124"/>
    </location>
</feature>
<dbReference type="EMBL" id="JABSTV010001245">
    <property type="protein sequence ID" value="KAH7983194.1"/>
    <property type="molecule type" value="Genomic_DNA"/>
</dbReference>
<keyword evidence="2" id="KW-1133">Transmembrane helix</keyword>
<evidence type="ECO:0000313" key="4">
    <source>
        <dbReference type="Proteomes" id="UP000821837"/>
    </source>
</evidence>
<feature type="compositionally biased region" description="Polar residues" evidence="1">
    <location>
        <begin position="1"/>
        <end position="15"/>
    </location>
</feature>
<reference evidence="3" key="2">
    <citation type="submission" date="2021-09" db="EMBL/GenBank/DDBJ databases">
        <authorList>
            <person name="Jia N."/>
            <person name="Wang J."/>
            <person name="Shi W."/>
            <person name="Du L."/>
            <person name="Sun Y."/>
            <person name="Zhan W."/>
            <person name="Jiang J."/>
            <person name="Wang Q."/>
            <person name="Zhang B."/>
            <person name="Ji P."/>
            <person name="Sakyi L.B."/>
            <person name="Cui X."/>
            <person name="Yuan T."/>
            <person name="Jiang B."/>
            <person name="Yang W."/>
            <person name="Lam T.T.-Y."/>
            <person name="Chang Q."/>
            <person name="Ding S."/>
            <person name="Wang X."/>
            <person name="Zhu J."/>
            <person name="Ruan X."/>
            <person name="Zhao L."/>
            <person name="Wei J."/>
            <person name="Que T."/>
            <person name="Du C."/>
            <person name="Cheng J."/>
            <person name="Dai P."/>
            <person name="Han X."/>
            <person name="Huang E."/>
            <person name="Gao Y."/>
            <person name="Liu J."/>
            <person name="Shao H."/>
            <person name="Ye R."/>
            <person name="Li L."/>
            <person name="Wei W."/>
            <person name="Wang X."/>
            <person name="Wang C."/>
            <person name="Huo Q."/>
            <person name="Li W."/>
            <person name="Guo W."/>
            <person name="Chen H."/>
            <person name="Chen S."/>
            <person name="Zhou L."/>
            <person name="Zhou L."/>
            <person name="Ni X."/>
            <person name="Tian J."/>
            <person name="Zhou Y."/>
            <person name="Sheng Y."/>
            <person name="Liu T."/>
            <person name="Pan Y."/>
            <person name="Xia L."/>
            <person name="Li J."/>
            <person name="Zhao F."/>
            <person name="Cao W."/>
        </authorList>
    </citation>
    <scope>NUCLEOTIDE SEQUENCE</scope>
    <source>
        <strain evidence="3">Rsan-2018</strain>
        <tissue evidence="3">Larvae</tissue>
    </source>
</reference>
<evidence type="ECO:0000256" key="1">
    <source>
        <dbReference type="SAM" id="MobiDB-lite"/>
    </source>
</evidence>
<reference evidence="3" key="1">
    <citation type="journal article" date="2020" name="Cell">
        <title>Large-Scale Comparative Analyses of Tick Genomes Elucidate Their Genetic Diversity and Vector Capacities.</title>
        <authorList>
            <consortium name="Tick Genome and Microbiome Consortium (TIGMIC)"/>
            <person name="Jia N."/>
            <person name="Wang J."/>
            <person name="Shi W."/>
            <person name="Du L."/>
            <person name="Sun Y."/>
            <person name="Zhan W."/>
            <person name="Jiang J.F."/>
            <person name="Wang Q."/>
            <person name="Zhang B."/>
            <person name="Ji P."/>
            <person name="Bell-Sakyi L."/>
            <person name="Cui X.M."/>
            <person name="Yuan T.T."/>
            <person name="Jiang B.G."/>
            <person name="Yang W.F."/>
            <person name="Lam T.T."/>
            <person name="Chang Q.C."/>
            <person name="Ding S.J."/>
            <person name="Wang X.J."/>
            <person name="Zhu J.G."/>
            <person name="Ruan X.D."/>
            <person name="Zhao L."/>
            <person name="Wei J.T."/>
            <person name="Ye R.Z."/>
            <person name="Que T.C."/>
            <person name="Du C.H."/>
            <person name="Zhou Y.H."/>
            <person name="Cheng J.X."/>
            <person name="Dai P.F."/>
            <person name="Guo W.B."/>
            <person name="Han X.H."/>
            <person name="Huang E.J."/>
            <person name="Li L.F."/>
            <person name="Wei W."/>
            <person name="Gao Y.C."/>
            <person name="Liu J.Z."/>
            <person name="Shao H.Z."/>
            <person name="Wang X."/>
            <person name="Wang C.C."/>
            <person name="Yang T.C."/>
            <person name="Huo Q.B."/>
            <person name="Li W."/>
            <person name="Chen H.Y."/>
            <person name="Chen S.E."/>
            <person name="Zhou L.G."/>
            <person name="Ni X.B."/>
            <person name="Tian J.H."/>
            <person name="Sheng Y."/>
            <person name="Liu T."/>
            <person name="Pan Y.S."/>
            <person name="Xia L.Y."/>
            <person name="Li J."/>
            <person name="Zhao F."/>
            <person name="Cao W.C."/>
        </authorList>
    </citation>
    <scope>NUCLEOTIDE SEQUENCE</scope>
    <source>
        <strain evidence="3">Rsan-2018</strain>
    </source>
</reference>
<protein>
    <submittedName>
        <fullName evidence="3">Uncharacterized protein</fullName>
    </submittedName>
</protein>
<keyword evidence="2" id="KW-0812">Transmembrane</keyword>
<name>A0A9D4T9A3_RHISA</name>
<evidence type="ECO:0000313" key="3">
    <source>
        <dbReference type="EMBL" id="KAH7983194.1"/>
    </source>
</evidence>
<gene>
    <name evidence="3" type="ORF">HPB52_010047</name>
</gene>
<sequence length="139" mass="14707">MATKSRPSTDSSKTSAGRGPAKADASKRKKSSSRIVPAPNLPAFAYKDANPGRHISHLVGTQSRQGSIEDLAADKTNERSHSRLSQAGKLAPAQPGSKYLWVWLATASVFFLLVVVFLIVLGILKGGSTDGRSSTTNKS</sequence>
<dbReference type="Proteomes" id="UP000821837">
    <property type="component" value="Chromosome 1"/>
</dbReference>
<feature type="region of interest" description="Disordered" evidence="1">
    <location>
        <begin position="1"/>
        <end position="49"/>
    </location>
</feature>
<dbReference type="AlphaFoldDB" id="A0A9D4T9A3"/>
<proteinExistence type="predicted"/>
<keyword evidence="2" id="KW-0472">Membrane</keyword>
<evidence type="ECO:0000256" key="2">
    <source>
        <dbReference type="SAM" id="Phobius"/>
    </source>
</evidence>
<keyword evidence="4" id="KW-1185">Reference proteome</keyword>
<accession>A0A9D4T9A3</accession>
<comment type="caution">
    <text evidence="3">The sequence shown here is derived from an EMBL/GenBank/DDBJ whole genome shotgun (WGS) entry which is preliminary data.</text>
</comment>
<organism evidence="3 4">
    <name type="scientific">Rhipicephalus sanguineus</name>
    <name type="common">Brown dog tick</name>
    <name type="synonym">Ixodes sanguineus</name>
    <dbReference type="NCBI Taxonomy" id="34632"/>
    <lineage>
        <taxon>Eukaryota</taxon>
        <taxon>Metazoa</taxon>
        <taxon>Ecdysozoa</taxon>
        <taxon>Arthropoda</taxon>
        <taxon>Chelicerata</taxon>
        <taxon>Arachnida</taxon>
        <taxon>Acari</taxon>
        <taxon>Parasitiformes</taxon>
        <taxon>Ixodida</taxon>
        <taxon>Ixodoidea</taxon>
        <taxon>Ixodidae</taxon>
        <taxon>Rhipicephalinae</taxon>
        <taxon>Rhipicephalus</taxon>
        <taxon>Rhipicephalus</taxon>
    </lineage>
</organism>